<dbReference type="AlphaFoldDB" id="A0A429ZEP7"/>
<comment type="caution">
    <text evidence="7">The sequence shown here is derived from an EMBL/GenBank/DDBJ whole genome shotgun (WGS) entry which is preliminary data.</text>
</comment>
<accession>A0A429ZEP7</accession>
<evidence type="ECO:0000259" key="6">
    <source>
        <dbReference type="PROSITE" id="PS50937"/>
    </source>
</evidence>
<keyword evidence="4" id="KW-0804">Transcription</keyword>
<dbReference type="Pfam" id="PF13411">
    <property type="entry name" value="MerR_1"/>
    <property type="match status" value="1"/>
</dbReference>
<evidence type="ECO:0000256" key="5">
    <source>
        <dbReference type="SAM" id="Coils"/>
    </source>
</evidence>
<feature type="domain" description="HTH merR-type" evidence="6">
    <location>
        <begin position="1"/>
        <end position="69"/>
    </location>
</feature>
<dbReference type="InterPro" id="IPR009061">
    <property type="entry name" value="DNA-bd_dom_put_sf"/>
</dbReference>
<dbReference type="PANTHER" id="PTHR30204:SF69">
    <property type="entry name" value="MERR-FAMILY TRANSCRIPTIONAL REGULATOR"/>
    <property type="match status" value="1"/>
</dbReference>
<sequence length="118" mass="14320">MYRIKKVSELTHISISTLRYYEELNLLTPSRTNTNYREYSEKDIEWINFIKRIKATGMSLKDIQLYSELRNKGDETILERMDMLDKQKSLLKEQMKAIQNDISFIEEKEEIYQKMLER</sequence>
<keyword evidence="1" id="KW-0678">Repressor</keyword>
<dbReference type="SUPFAM" id="SSF46955">
    <property type="entry name" value="Putative DNA-binding domain"/>
    <property type="match status" value="1"/>
</dbReference>
<feature type="coiled-coil region" evidence="5">
    <location>
        <begin position="81"/>
        <end position="108"/>
    </location>
</feature>
<dbReference type="PANTHER" id="PTHR30204">
    <property type="entry name" value="REDOX-CYCLING DRUG-SENSING TRANSCRIPTIONAL ACTIVATOR SOXR"/>
    <property type="match status" value="1"/>
</dbReference>
<dbReference type="GO" id="GO:0003677">
    <property type="term" value="F:DNA binding"/>
    <property type="evidence" value="ECO:0007669"/>
    <property type="project" value="UniProtKB-KW"/>
</dbReference>
<gene>
    <name evidence="7" type="ORF">CBF36_08855</name>
</gene>
<dbReference type="InterPro" id="IPR000551">
    <property type="entry name" value="MerR-type_HTH_dom"/>
</dbReference>
<reference evidence="7 8" key="1">
    <citation type="submission" date="2017-05" db="EMBL/GenBank/DDBJ databases">
        <title>Vagococcus spp. assemblies.</title>
        <authorList>
            <person name="Gulvik C.A."/>
        </authorList>
    </citation>
    <scope>NUCLEOTIDE SEQUENCE [LARGE SCALE GENOMIC DNA]</scope>
    <source>
        <strain evidence="7 8">SS1994</strain>
    </source>
</reference>
<organism evidence="7 8">
    <name type="scientific">Vagococcus bubulae</name>
    <dbReference type="NCBI Taxonomy" id="1977868"/>
    <lineage>
        <taxon>Bacteria</taxon>
        <taxon>Bacillati</taxon>
        <taxon>Bacillota</taxon>
        <taxon>Bacilli</taxon>
        <taxon>Lactobacillales</taxon>
        <taxon>Enterococcaceae</taxon>
        <taxon>Vagococcus</taxon>
    </lineage>
</organism>
<dbReference type="SMART" id="SM00422">
    <property type="entry name" value="HTH_MERR"/>
    <property type="match status" value="1"/>
</dbReference>
<protein>
    <submittedName>
        <fullName evidence="7">MerR family transcriptional regulator</fullName>
    </submittedName>
</protein>
<dbReference type="OrthoDB" id="9811174at2"/>
<keyword evidence="3" id="KW-0238">DNA-binding</keyword>
<dbReference type="EMBL" id="NGJT01000017">
    <property type="protein sequence ID" value="RST92186.1"/>
    <property type="molecule type" value="Genomic_DNA"/>
</dbReference>
<dbReference type="Proteomes" id="UP000288490">
    <property type="component" value="Unassembled WGS sequence"/>
</dbReference>
<name>A0A429ZEP7_9ENTE</name>
<evidence type="ECO:0000313" key="7">
    <source>
        <dbReference type="EMBL" id="RST92186.1"/>
    </source>
</evidence>
<evidence type="ECO:0000256" key="2">
    <source>
        <dbReference type="ARBA" id="ARBA00023015"/>
    </source>
</evidence>
<keyword evidence="5" id="KW-0175">Coiled coil</keyword>
<proteinExistence type="predicted"/>
<evidence type="ECO:0000256" key="4">
    <source>
        <dbReference type="ARBA" id="ARBA00023163"/>
    </source>
</evidence>
<evidence type="ECO:0000256" key="1">
    <source>
        <dbReference type="ARBA" id="ARBA00022491"/>
    </source>
</evidence>
<keyword evidence="8" id="KW-1185">Reference proteome</keyword>
<dbReference type="GO" id="GO:0003700">
    <property type="term" value="F:DNA-binding transcription factor activity"/>
    <property type="evidence" value="ECO:0007669"/>
    <property type="project" value="InterPro"/>
</dbReference>
<keyword evidence="2" id="KW-0805">Transcription regulation</keyword>
<dbReference type="InterPro" id="IPR047057">
    <property type="entry name" value="MerR_fam"/>
</dbReference>
<dbReference type="RefSeq" id="WP_125958098.1">
    <property type="nucleotide sequence ID" value="NZ_JAQEJV010000015.1"/>
</dbReference>
<evidence type="ECO:0000313" key="8">
    <source>
        <dbReference type="Proteomes" id="UP000288490"/>
    </source>
</evidence>
<dbReference type="PRINTS" id="PR00040">
    <property type="entry name" value="HTHMERR"/>
</dbReference>
<evidence type="ECO:0000256" key="3">
    <source>
        <dbReference type="ARBA" id="ARBA00023125"/>
    </source>
</evidence>
<dbReference type="Gene3D" id="1.10.1660.10">
    <property type="match status" value="1"/>
</dbReference>
<dbReference type="CDD" id="cd01109">
    <property type="entry name" value="HTH_YyaN"/>
    <property type="match status" value="1"/>
</dbReference>
<dbReference type="PROSITE" id="PS50937">
    <property type="entry name" value="HTH_MERR_2"/>
    <property type="match status" value="1"/>
</dbReference>